<evidence type="ECO:0000256" key="1">
    <source>
        <dbReference type="ARBA" id="ARBA00004990"/>
    </source>
</evidence>
<keyword evidence="3 9" id="KW-0963">Cytoplasm</keyword>
<feature type="binding site" evidence="9">
    <location>
        <begin position="184"/>
        <end position="187"/>
    </location>
    <ligand>
        <name>ATP</name>
        <dbReference type="ChEBI" id="CHEBI:30616"/>
    </ligand>
</feature>
<evidence type="ECO:0000256" key="5">
    <source>
        <dbReference type="ARBA" id="ARBA00022655"/>
    </source>
</evidence>
<keyword evidence="5 9" id="KW-0566">Pantothenate biosynthesis</keyword>
<keyword evidence="6 9" id="KW-0547">Nucleotide-binding</keyword>
<comment type="catalytic activity">
    <reaction evidence="8 9">
        <text>(R)-pantoate + beta-alanine + ATP = (R)-pantothenate + AMP + diphosphate + H(+)</text>
        <dbReference type="Rhea" id="RHEA:10912"/>
        <dbReference type="ChEBI" id="CHEBI:15378"/>
        <dbReference type="ChEBI" id="CHEBI:15980"/>
        <dbReference type="ChEBI" id="CHEBI:29032"/>
        <dbReference type="ChEBI" id="CHEBI:30616"/>
        <dbReference type="ChEBI" id="CHEBI:33019"/>
        <dbReference type="ChEBI" id="CHEBI:57966"/>
        <dbReference type="ChEBI" id="CHEBI:456215"/>
        <dbReference type="EC" id="6.3.2.1"/>
    </reaction>
</comment>
<dbReference type="AlphaFoldDB" id="A0AAJ1T0I4"/>
<evidence type="ECO:0000256" key="3">
    <source>
        <dbReference type="ARBA" id="ARBA00022490"/>
    </source>
</evidence>
<evidence type="ECO:0000256" key="8">
    <source>
        <dbReference type="ARBA" id="ARBA00048258"/>
    </source>
</evidence>
<feature type="binding site" evidence="9">
    <location>
        <position position="61"/>
    </location>
    <ligand>
        <name>(R)-pantoate</name>
        <dbReference type="ChEBI" id="CHEBI:15980"/>
    </ligand>
</feature>
<dbReference type="EMBL" id="JAUSUC010000001">
    <property type="protein sequence ID" value="MDQ0213669.1"/>
    <property type="molecule type" value="Genomic_DNA"/>
</dbReference>
<dbReference type="Gene3D" id="3.40.50.620">
    <property type="entry name" value="HUPs"/>
    <property type="match status" value="1"/>
</dbReference>
<feature type="binding site" evidence="9">
    <location>
        <begin position="147"/>
        <end position="150"/>
    </location>
    <ligand>
        <name>ATP</name>
        <dbReference type="ChEBI" id="CHEBI:30616"/>
    </ligand>
</feature>
<dbReference type="InterPro" id="IPR042176">
    <property type="entry name" value="Pantoate_ligase_C"/>
</dbReference>
<evidence type="ECO:0000313" key="11">
    <source>
        <dbReference type="Proteomes" id="UP001237207"/>
    </source>
</evidence>
<dbReference type="FunFam" id="3.40.50.620:FF:000013">
    <property type="entry name" value="Pantothenate synthetase"/>
    <property type="match status" value="1"/>
</dbReference>
<dbReference type="InterPro" id="IPR003721">
    <property type="entry name" value="Pantoate_ligase"/>
</dbReference>
<dbReference type="GO" id="GO:0005524">
    <property type="term" value="F:ATP binding"/>
    <property type="evidence" value="ECO:0007669"/>
    <property type="project" value="UniProtKB-KW"/>
</dbReference>
<dbReference type="GO" id="GO:0004592">
    <property type="term" value="F:pantoate-beta-alanine ligase activity"/>
    <property type="evidence" value="ECO:0007669"/>
    <property type="project" value="UniProtKB-UniRule"/>
</dbReference>
<dbReference type="HAMAP" id="MF_00158">
    <property type="entry name" value="PanC"/>
    <property type="match status" value="1"/>
</dbReference>
<reference evidence="10" key="1">
    <citation type="submission" date="2023-07" db="EMBL/GenBank/DDBJ databases">
        <title>Genomic Encyclopedia of Type Strains, Phase IV (KMG-IV): sequencing the most valuable type-strain genomes for metagenomic binning, comparative biology and taxonomic classification.</title>
        <authorList>
            <person name="Goeker M."/>
        </authorList>
    </citation>
    <scope>NUCLEOTIDE SEQUENCE</scope>
    <source>
        <strain evidence="10">DSM 23947</strain>
    </source>
</reference>
<feature type="binding site" evidence="9">
    <location>
        <position position="61"/>
    </location>
    <ligand>
        <name>beta-alanine</name>
        <dbReference type="ChEBI" id="CHEBI:57966"/>
    </ligand>
</feature>
<keyword evidence="11" id="KW-1185">Reference proteome</keyword>
<dbReference type="Gene3D" id="3.30.1300.10">
    <property type="entry name" value="Pantoate-beta-alanine ligase, C-terminal domain"/>
    <property type="match status" value="1"/>
</dbReference>
<protein>
    <recommendedName>
        <fullName evidence="9">Pantothenate synthetase</fullName>
        <shortName evidence="9">PS</shortName>
        <ecNumber evidence="9">6.3.2.1</ecNumber>
    </recommendedName>
    <alternativeName>
        <fullName evidence="9">Pantoate--beta-alanine ligase</fullName>
    </alternativeName>
    <alternativeName>
        <fullName evidence="9">Pantoate-activating enzyme</fullName>
    </alternativeName>
</protein>
<feature type="binding site" evidence="9">
    <location>
        <position position="153"/>
    </location>
    <ligand>
        <name>(R)-pantoate</name>
        <dbReference type="ChEBI" id="CHEBI:15980"/>
    </ligand>
</feature>
<dbReference type="PANTHER" id="PTHR21299">
    <property type="entry name" value="CYTIDYLATE KINASE/PANTOATE-BETA-ALANINE LIGASE"/>
    <property type="match status" value="1"/>
</dbReference>
<evidence type="ECO:0000256" key="2">
    <source>
        <dbReference type="ARBA" id="ARBA00009256"/>
    </source>
</evidence>
<dbReference type="NCBIfam" id="TIGR00125">
    <property type="entry name" value="cyt_tran_rel"/>
    <property type="match status" value="1"/>
</dbReference>
<comment type="function">
    <text evidence="9">Catalyzes the condensation of pantoate with beta-alanine in an ATP-dependent reaction via a pantoyl-adenylate intermediate.</text>
</comment>
<keyword evidence="7 9" id="KW-0067">ATP-binding</keyword>
<name>A0AAJ1T0I4_9BACI</name>
<evidence type="ECO:0000256" key="6">
    <source>
        <dbReference type="ARBA" id="ARBA00022741"/>
    </source>
</evidence>
<dbReference type="InterPro" id="IPR004821">
    <property type="entry name" value="Cyt_trans-like"/>
</dbReference>
<dbReference type="Proteomes" id="UP001237207">
    <property type="component" value="Unassembled WGS sequence"/>
</dbReference>
<proteinExistence type="inferred from homology"/>
<comment type="miscellaneous">
    <text evidence="9">The reaction proceeds by a bi uni uni bi ping pong mechanism.</text>
</comment>
<dbReference type="GO" id="GO:0005829">
    <property type="term" value="C:cytosol"/>
    <property type="evidence" value="ECO:0007669"/>
    <property type="project" value="TreeGrafter"/>
</dbReference>
<evidence type="ECO:0000256" key="4">
    <source>
        <dbReference type="ARBA" id="ARBA00022598"/>
    </source>
</evidence>
<evidence type="ECO:0000313" key="10">
    <source>
        <dbReference type="EMBL" id="MDQ0213669.1"/>
    </source>
</evidence>
<dbReference type="RefSeq" id="WP_307255657.1">
    <property type="nucleotide sequence ID" value="NZ_JAUSUC010000001.1"/>
</dbReference>
<organism evidence="10 11">
    <name type="scientific">Oikeobacillus pervagus</name>
    <dbReference type="NCBI Taxonomy" id="1325931"/>
    <lineage>
        <taxon>Bacteria</taxon>
        <taxon>Bacillati</taxon>
        <taxon>Bacillota</taxon>
        <taxon>Bacilli</taxon>
        <taxon>Bacillales</taxon>
        <taxon>Bacillaceae</taxon>
        <taxon>Oikeobacillus</taxon>
    </lineage>
</organism>
<sequence length="281" mass="31619">MKIIQSAKEIQQFAKNNKKDGKTIGFVPTMGYLHEGHLALAKQARKENDLVIMSIFVNPLQFGPNEDFDSYPRDVERDQELAKKVGVDLLFIPSLEEMYPKEATIQLTVTKRVQALCGRQRVGHFDGVATVLTKLFHLTLPDRAYFGMKDAQQVAVIEGFVSDMNFPLDIVGVETIREQDGLAKSSRNVYLNEQERREAPHLYGALLKGKEIIQSGERHANHIISVMTDYITTNTSSKIDYVEVLSYPELESIELLHGKIILAVASKFSSARLIDNIILTV</sequence>
<comment type="caution">
    <text evidence="10">The sequence shown here is derived from an EMBL/GenBank/DDBJ whole genome shotgun (WGS) entry which is preliminary data.</text>
</comment>
<dbReference type="EC" id="6.3.2.1" evidence="9"/>
<comment type="subcellular location">
    <subcellularLocation>
        <location evidence="9">Cytoplasm</location>
    </subcellularLocation>
</comment>
<dbReference type="CDD" id="cd00560">
    <property type="entry name" value="PanC"/>
    <property type="match status" value="1"/>
</dbReference>
<dbReference type="InterPro" id="IPR014729">
    <property type="entry name" value="Rossmann-like_a/b/a_fold"/>
</dbReference>
<comment type="similarity">
    <text evidence="2 9">Belongs to the pantothenate synthetase family.</text>
</comment>
<gene>
    <name evidence="9" type="primary">panC</name>
    <name evidence="10" type="ORF">J2S13_000063</name>
</gene>
<feature type="active site" description="Proton donor" evidence="9">
    <location>
        <position position="37"/>
    </location>
</feature>
<dbReference type="FunFam" id="3.30.1300.10:FF:000001">
    <property type="entry name" value="Pantothenate synthetase"/>
    <property type="match status" value="1"/>
</dbReference>
<dbReference type="SUPFAM" id="SSF52374">
    <property type="entry name" value="Nucleotidylyl transferase"/>
    <property type="match status" value="1"/>
</dbReference>
<dbReference type="NCBIfam" id="TIGR00018">
    <property type="entry name" value="panC"/>
    <property type="match status" value="1"/>
</dbReference>
<evidence type="ECO:0000256" key="7">
    <source>
        <dbReference type="ARBA" id="ARBA00022840"/>
    </source>
</evidence>
<evidence type="ECO:0000256" key="9">
    <source>
        <dbReference type="HAMAP-Rule" id="MF_00158"/>
    </source>
</evidence>
<feature type="binding site" evidence="9">
    <location>
        <position position="176"/>
    </location>
    <ligand>
        <name>ATP</name>
        <dbReference type="ChEBI" id="CHEBI:30616"/>
    </ligand>
</feature>
<accession>A0AAJ1T0I4</accession>
<comment type="subunit">
    <text evidence="9">Homodimer.</text>
</comment>
<dbReference type="Pfam" id="PF02569">
    <property type="entry name" value="Pantoate_ligase"/>
    <property type="match status" value="1"/>
</dbReference>
<keyword evidence="4 9" id="KW-0436">Ligase</keyword>
<dbReference type="PANTHER" id="PTHR21299:SF1">
    <property type="entry name" value="PANTOATE--BETA-ALANINE LIGASE"/>
    <property type="match status" value="1"/>
</dbReference>
<dbReference type="GO" id="GO:0015940">
    <property type="term" value="P:pantothenate biosynthetic process"/>
    <property type="evidence" value="ECO:0007669"/>
    <property type="project" value="UniProtKB-UniRule"/>
</dbReference>
<comment type="pathway">
    <text evidence="1 9">Cofactor biosynthesis; (R)-pantothenate biosynthesis; (R)-pantothenate from (R)-pantoate and beta-alanine: step 1/1.</text>
</comment>
<feature type="binding site" evidence="9">
    <location>
        <begin position="30"/>
        <end position="37"/>
    </location>
    <ligand>
        <name>ATP</name>
        <dbReference type="ChEBI" id="CHEBI:30616"/>
    </ligand>
</feature>